<evidence type="ECO:0000256" key="1">
    <source>
        <dbReference type="SAM" id="MobiDB-lite"/>
    </source>
</evidence>
<dbReference type="SMR" id="A2EL09"/>
<evidence type="ECO:0000313" key="3">
    <source>
        <dbReference type="Proteomes" id="UP000001542"/>
    </source>
</evidence>
<protein>
    <submittedName>
        <fullName evidence="2">Uncharacterized protein</fullName>
    </submittedName>
</protein>
<reference evidence="2" key="2">
    <citation type="journal article" date="2007" name="Science">
        <title>Draft genome sequence of the sexually transmitted pathogen Trichomonas vaginalis.</title>
        <authorList>
            <person name="Carlton J.M."/>
            <person name="Hirt R.P."/>
            <person name="Silva J.C."/>
            <person name="Delcher A.L."/>
            <person name="Schatz M."/>
            <person name="Zhao Q."/>
            <person name="Wortman J.R."/>
            <person name="Bidwell S.L."/>
            <person name="Alsmark U.C.M."/>
            <person name="Besteiro S."/>
            <person name="Sicheritz-Ponten T."/>
            <person name="Noel C.J."/>
            <person name="Dacks J.B."/>
            <person name="Foster P.G."/>
            <person name="Simillion C."/>
            <person name="Van de Peer Y."/>
            <person name="Miranda-Saavedra D."/>
            <person name="Barton G.J."/>
            <person name="Westrop G.D."/>
            <person name="Mueller S."/>
            <person name="Dessi D."/>
            <person name="Fiori P.L."/>
            <person name="Ren Q."/>
            <person name="Paulsen I."/>
            <person name="Zhang H."/>
            <person name="Bastida-Corcuera F.D."/>
            <person name="Simoes-Barbosa A."/>
            <person name="Brown M.T."/>
            <person name="Hayes R.D."/>
            <person name="Mukherjee M."/>
            <person name="Okumura C.Y."/>
            <person name="Schneider R."/>
            <person name="Smith A.J."/>
            <person name="Vanacova S."/>
            <person name="Villalvazo M."/>
            <person name="Haas B.J."/>
            <person name="Pertea M."/>
            <person name="Feldblyum T.V."/>
            <person name="Utterback T.R."/>
            <person name="Shu C.L."/>
            <person name="Osoegawa K."/>
            <person name="de Jong P.J."/>
            <person name="Hrdy I."/>
            <person name="Horvathova L."/>
            <person name="Zubacova Z."/>
            <person name="Dolezal P."/>
            <person name="Malik S.B."/>
            <person name="Logsdon J.M. Jr."/>
            <person name="Henze K."/>
            <person name="Gupta A."/>
            <person name="Wang C.C."/>
            <person name="Dunne R.L."/>
            <person name="Upcroft J.A."/>
            <person name="Upcroft P."/>
            <person name="White O."/>
            <person name="Salzberg S.L."/>
            <person name="Tang P."/>
            <person name="Chiu C.-H."/>
            <person name="Lee Y.-S."/>
            <person name="Embley T.M."/>
            <person name="Coombs G.H."/>
            <person name="Mottram J.C."/>
            <person name="Tachezy J."/>
            <person name="Fraser-Liggett C.M."/>
            <person name="Johnson P.J."/>
        </authorList>
    </citation>
    <scope>NUCLEOTIDE SEQUENCE [LARGE SCALE GENOMIC DNA]</scope>
    <source>
        <strain evidence="2">G3</strain>
    </source>
</reference>
<feature type="compositionally biased region" description="Low complexity" evidence="1">
    <location>
        <begin position="205"/>
        <end position="221"/>
    </location>
</feature>
<name>A2EL09_TRIV3</name>
<dbReference type="InParanoid" id="A2EL09"/>
<dbReference type="VEuPathDB" id="TrichDB:TVAG_322570"/>
<dbReference type="AlphaFoldDB" id="A2EL09"/>
<dbReference type="KEGG" id="tva:4764519"/>
<dbReference type="Proteomes" id="UP000001542">
    <property type="component" value="Unassembled WGS sequence"/>
</dbReference>
<evidence type="ECO:0000313" key="2">
    <source>
        <dbReference type="EMBL" id="EAY06637.1"/>
    </source>
</evidence>
<organism evidence="2 3">
    <name type="scientific">Trichomonas vaginalis (strain ATCC PRA-98 / G3)</name>
    <dbReference type="NCBI Taxonomy" id="412133"/>
    <lineage>
        <taxon>Eukaryota</taxon>
        <taxon>Metamonada</taxon>
        <taxon>Parabasalia</taxon>
        <taxon>Trichomonadida</taxon>
        <taxon>Trichomonadidae</taxon>
        <taxon>Trichomonas</taxon>
    </lineage>
</organism>
<accession>A2EL09</accession>
<feature type="region of interest" description="Disordered" evidence="1">
    <location>
        <begin position="195"/>
        <end position="230"/>
    </location>
</feature>
<keyword evidence="3" id="KW-1185">Reference proteome</keyword>
<proteinExistence type="predicted"/>
<gene>
    <name evidence="2" type="ORF">TVAG_322570</name>
</gene>
<reference evidence="2" key="1">
    <citation type="submission" date="2006-10" db="EMBL/GenBank/DDBJ databases">
        <authorList>
            <person name="Amadeo P."/>
            <person name="Zhao Q."/>
            <person name="Wortman J."/>
            <person name="Fraser-Liggett C."/>
            <person name="Carlton J."/>
        </authorList>
    </citation>
    <scope>NUCLEOTIDE SEQUENCE</scope>
    <source>
        <strain evidence="2">G3</strain>
    </source>
</reference>
<sequence length="247" mass="27965">MKAPRRLPEDFLYNIPQERAGNRDRIGLPVLNSILDSRIGQMTAITLPTDKERMNLLHEINAIPDSSSKLTSFLDFMISQLDIQSRKYYSTQDELRNLKNRVNNNVFDPSIDERIERLAKILNVQPSKIESKVAELENQRNETIFQYEADYQQCLEALNCPRYGLSNAIEKLLKENDKLHEVTANDRGLISKHSRELLSEEEEPTSSQISASSIKLDSSSSNGGFVTPGKRNQADLVKDILSGLDSA</sequence>
<dbReference type="RefSeq" id="XP_001318860.1">
    <property type="nucleotide sequence ID" value="XM_001318825.1"/>
</dbReference>
<dbReference type="VEuPathDB" id="TrichDB:TVAGG3_0234700"/>
<dbReference type="EMBL" id="DS113418">
    <property type="protein sequence ID" value="EAY06637.1"/>
    <property type="molecule type" value="Genomic_DNA"/>
</dbReference>